<dbReference type="InterPro" id="IPR019278">
    <property type="entry name" value="DICT_dom"/>
</dbReference>
<proteinExistence type="predicted"/>
<evidence type="ECO:0000259" key="1">
    <source>
        <dbReference type="Pfam" id="PF10069"/>
    </source>
</evidence>
<dbReference type="EMBL" id="JRYO01000152">
    <property type="protein sequence ID" value="KHE92109.1"/>
    <property type="molecule type" value="Genomic_DNA"/>
</dbReference>
<evidence type="ECO:0000313" key="3">
    <source>
        <dbReference type="Proteomes" id="UP000030652"/>
    </source>
</evidence>
<organism evidence="2 3">
    <name type="scientific">Candidatus Scalindua brodae</name>
    <dbReference type="NCBI Taxonomy" id="237368"/>
    <lineage>
        <taxon>Bacteria</taxon>
        <taxon>Pseudomonadati</taxon>
        <taxon>Planctomycetota</taxon>
        <taxon>Candidatus Brocadiia</taxon>
        <taxon>Candidatus Brocadiales</taxon>
        <taxon>Candidatus Scalinduaceae</taxon>
        <taxon>Candidatus Scalindua</taxon>
    </lineage>
</organism>
<name>A0A0B0EHQ9_9BACT</name>
<feature type="domain" description="DICT" evidence="1">
    <location>
        <begin position="39"/>
        <end position="144"/>
    </location>
</feature>
<dbReference type="AlphaFoldDB" id="A0A0B0EHQ9"/>
<dbReference type="Pfam" id="PF10069">
    <property type="entry name" value="DICT"/>
    <property type="match status" value="1"/>
</dbReference>
<comment type="caution">
    <text evidence="2">The sequence shown here is derived from an EMBL/GenBank/DDBJ whole genome shotgun (WGS) entry which is preliminary data.</text>
</comment>
<gene>
    <name evidence="2" type="ORF">SCABRO_02160</name>
</gene>
<sequence length="192" mass="21827">MLDKNNIFHDLIVEVRALTESHDPGPLFEDLDVESLDGEYHFTTSRSTLLMMSKVIEDTLKSHKKRCTLYSGFQELSRFKKHRERYAKLAASADQIFVIGVADTPVESIADNVHIRTKNADIIRNNWISIITDKNINISLIAQESTSQKHHEGYVGFYTNSKSLTEKAVNLLIDNDVLSDDPVPGKQTYFNI</sequence>
<reference evidence="2 3" key="1">
    <citation type="submission" date="2014-10" db="EMBL/GenBank/DDBJ databases">
        <title>Draft genome of anammox bacterium scalindua brodae, obtained using differential coverage binning of sequence data from two enrichment reactors.</title>
        <authorList>
            <person name="Speth D.R."/>
            <person name="Russ L."/>
            <person name="Kartal B."/>
            <person name="Op den Camp H.J."/>
            <person name="Dutilh B.E."/>
            <person name="Jetten M.S."/>
        </authorList>
    </citation>
    <scope>NUCLEOTIDE SEQUENCE [LARGE SCALE GENOMIC DNA]</scope>
    <source>
        <strain evidence="2">RU1</strain>
    </source>
</reference>
<accession>A0A0B0EHQ9</accession>
<dbReference type="Proteomes" id="UP000030652">
    <property type="component" value="Unassembled WGS sequence"/>
</dbReference>
<protein>
    <recommendedName>
        <fullName evidence="1">DICT domain-containing protein</fullName>
    </recommendedName>
</protein>
<evidence type="ECO:0000313" key="2">
    <source>
        <dbReference type="EMBL" id="KHE92109.1"/>
    </source>
</evidence>